<evidence type="ECO:0000313" key="2">
    <source>
        <dbReference type="Proteomes" id="UP000024559"/>
    </source>
</evidence>
<reference evidence="2" key="1">
    <citation type="submission" date="2013-12" db="EMBL/GenBank/DDBJ databases">
        <title>Genome sequences of Streptococcus thermophilus strains MTH17CL396 and M17PTZA496 isolated from Fontina cheese in Valle d'Aosta region (Italy).</title>
        <authorList>
            <person name="Treu L."/>
            <person name="Giacomini A."/>
            <person name="Corich V."/>
            <person name="Vendramin V."/>
            <person name="Bovo B."/>
        </authorList>
    </citation>
    <scope>NUCLEOTIDE SEQUENCE [LARGE SCALE GENOMIC DNA]</scope>
    <source>
        <strain evidence="2">M17PTZA496</strain>
    </source>
</reference>
<dbReference type="EMBL" id="AZJT01000018">
    <property type="protein sequence ID" value="ETW91267.1"/>
    <property type="molecule type" value="Genomic_DNA"/>
</dbReference>
<organism evidence="1 2">
    <name type="scientific">Streptococcus thermophilus M17PTZA496</name>
    <dbReference type="NCBI Taxonomy" id="1433289"/>
    <lineage>
        <taxon>Bacteria</taxon>
        <taxon>Bacillati</taxon>
        <taxon>Bacillota</taxon>
        <taxon>Bacilli</taxon>
        <taxon>Lactobacillales</taxon>
        <taxon>Streptococcaceae</taxon>
        <taxon>Streptococcus</taxon>
    </lineage>
</organism>
<comment type="caution">
    <text evidence="1">The sequence shown here is derived from an EMBL/GenBank/DDBJ whole genome shotgun (WGS) entry which is preliminary data.</text>
</comment>
<accession>A0A0E2Q5I1</accession>
<protein>
    <submittedName>
        <fullName evidence="1">Uncharacterized protein</fullName>
    </submittedName>
</protein>
<gene>
    <name evidence="1" type="ORF">X841_02675</name>
</gene>
<dbReference type="HOGENOM" id="CLU_3240480_0_0_9"/>
<name>A0A0E2Q5I1_STRTR</name>
<evidence type="ECO:0000313" key="1">
    <source>
        <dbReference type="EMBL" id="ETW91267.1"/>
    </source>
</evidence>
<sequence length="43" mass="4985">MPCLLLKVNAYTKRMKMLGKVSENVQKTVNSLTFVENRTKIAW</sequence>
<dbReference type="PATRIC" id="fig|1433289.7.peg.532"/>
<dbReference type="AlphaFoldDB" id="A0A0E2Q5I1"/>
<dbReference type="Proteomes" id="UP000024559">
    <property type="component" value="Chromosome"/>
</dbReference>
<proteinExistence type="predicted"/>